<keyword evidence="1" id="KW-0472">Membrane</keyword>
<protein>
    <submittedName>
        <fullName evidence="2">Uncharacterized protein</fullName>
    </submittedName>
</protein>
<keyword evidence="1" id="KW-0812">Transmembrane</keyword>
<evidence type="ECO:0000256" key="1">
    <source>
        <dbReference type="SAM" id="Phobius"/>
    </source>
</evidence>
<feature type="transmembrane region" description="Helical" evidence="1">
    <location>
        <begin position="20"/>
        <end position="40"/>
    </location>
</feature>
<keyword evidence="3" id="KW-1185">Reference proteome</keyword>
<dbReference type="RefSeq" id="WP_252961120.1">
    <property type="nucleotide sequence ID" value="NZ_CAMIPH010000011.1"/>
</dbReference>
<sequence>MNNRLPPWLWRWLSLPGWQVLATQWLGLSALALVGAGWLLQDEWRQREQAAAQRQRLALQIAQRERQLAQMPSMDATALRLQQAASRPGGQGDLTAALRLAGATLLRWQRLEKPPRQALSLRVDYAGLLTLLKTLPPALRIERLSIEAPSQEMKVSFTLQDATGDNADE</sequence>
<accession>A0ABY5CT63</accession>
<evidence type="ECO:0000313" key="2">
    <source>
        <dbReference type="EMBL" id="USV00710.1"/>
    </source>
</evidence>
<reference evidence="2" key="1">
    <citation type="journal article" date="2022" name="BMC Genomics">
        <title>Genome sequence of the entomopathogenic Serratia entomophila isolate 626 and characterisation of the species specific itaconate degradation pathway.</title>
        <authorList>
            <person name="Vaughan A.L."/>
            <person name="Altermann E."/>
            <person name="Glare T.R."/>
            <person name="Hurst M.R.H."/>
        </authorList>
    </citation>
    <scope>NUCLEOTIDE SEQUENCE</scope>
    <source>
        <strain evidence="2">626</strain>
    </source>
</reference>
<dbReference type="EMBL" id="CP074347">
    <property type="protein sequence ID" value="USV00710.1"/>
    <property type="molecule type" value="Genomic_DNA"/>
</dbReference>
<dbReference type="Proteomes" id="UP001056873">
    <property type="component" value="Chromosome"/>
</dbReference>
<proteinExistence type="predicted"/>
<gene>
    <name evidence="2" type="ORF">KFQ06_22290</name>
</gene>
<keyword evidence="1" id="KW-1133">Transmembrane helix</keyword>
<organism evidence="2 3">
    <name type="scientific">Serratia entomophila</name>
    <dbReference type="NCBI Taxonomy" id="42906"/>
    <lineage>
        <taxon>Bacteria</taxon>
        <taxon>Pseudomonadati</taxon>
        <taxon>Pseudomonadota</taxon>
        <taxon>Gammaproteobacteria</taxon>
        <taxon>Enterobacterales</taxon>
        <taxon>Yersiniaceae</taxon>
        <taxon>Serratia</taxon>
    </lineage>
</organism>
<evidence type="ECO:0000313" key="3">
    <source>
        <dbReference type="Proteomes" id="UP001056873"/>
    </source>
</evidence>
<name>A0ABY5CT63_9GAMM</name>